<dbReference type="AlphaFoldDB" id="A0A811V6J2"/>
<protein>
    <submittedName>
        <fullName evidence="3">(Mediterranean fruit fly) hypothetical protein</fullName>
    </submittedName>
</protein>
<evidence type="ECO:0000313" key="3">
    <source>
        <dbReference type="EMBL" id="CAD7006514.1"/>
    </source>
</evidence>
<gene>
    <name evidence="3" type="ORF">CCAP1982_LOCUS14828</name>
</gene>
<comment type="caution">
    <text evidence="3">The sequence shown here is derived from an EMBL/GenBank/DDBJ whole genome shotgun (WGS) entry which is preliminary data.</text>
</comment>
<proteinExistence type="predicted"/>
<dbReference type="EMBL" id="CAJHJT010000034">
    <property type="protein sequence ID" value="CAD7006514.1"/>
    <property type="molecule type" value="Genomic_DNA"/>
</dbReference>
<dbReference type="GO" id="GO:0031267">
    <property type="term" value="F:small GTPase binding"/>
    <property type="evidence" value="ECO:0007669"/>
    <property type="project" value="TreeGrafter"/>
</dbReference>
<dbReference type="InterPro" id="IPR038830">
    <property type="entry name" value="CCDC186"/>
</dbReference>
<dbReference type="OrthoDB" id="5583482at2759"/>
<keyword evidence="4" id="KW-1185">Reference proteome</keyword>
<dbReference type="Proteomes" id="UP000606786">
    <property type="component" value="Unassembled WGS sequence"/>
</dbReference>
<feature type="region of interest" description="Disordered" evidence="2">
    <location>
        <begin position="108"/>
        <end position="141"/>
    </location>
</feature>
<feature type="region of interest" description="Disordered" evidence="2">
    <location>
        <begin position="608"/>
        <end position="672"/>
    </location>
</feature>
<feature type="coiled-coil region" evidence="1">
    <location>
        <begin position="557"/>
        <end position="584"/>
    </location>
</feature>
<dbReference type="GO" id="GO:0099518">
    <property type="term" value="P:vesicle cytoskeletal trafficking"/>
    <property type="evidence" value="ECO:0007669"/>
    <property type="project" value="TreeGrafter"/>
</dbReference>
<accession>A0A811V6J2</accession>
<dbReference type="GO" id="GO:0005802">
    <property type="term" value="C:trans-Golgi network"/>
    <property type="evidence" value="ECO:0007669"/>
    <property type="project" value="TreeGrafter"/>
</dbReference>
<feature type="region of interest" description="Disordered" evidence="2">
    <location>
        <begin position="24"/>
        <end position="45"/>
    </location>
</feature>
<feature type="compositionally biased region" description="Basic and acidic residues" evidence="2">
    <location>
        <begin position="24"/>
        <end position="33"/>
    </location>
</feature>
<feature type="compositionally biased region" description="Polar residues" evidence="2">
    <location>
        <begin position="608"/>
        <end position="625"/>
    </location>
</feature>
<feature type="compositionally biased region" description="Low complexity" evidence="2">
    <location>
        <begin position="633"/>
        <end position="646"/>
    </location>
</feature>
<evidence type="ECO:0000313" key="4">
    <source>
        <dbReference type="Proteomes" id="UP000606786"/>
    </source>
</evidence>
<dbReference type="PANTHER" id="PTHR18911:SF5">
    <property type="entry name" value="COILED-COIL DOMAIN-CONTAINING PROTEIN 186"/>
    <property type="match status" value="1"/>
</dbReference>
<organism evidence="3 4">
    <name type="scientific">Ceratitis capitata</name>
    <name type="common">Mediterranean fruit fly</name>
    <name type="synonym">Tephritis capitata</name>
    <dbReference type="NCBI Taxonomy" id="7213"/>
    <lineage>
        <taxon>Eukaryota</taxon>
        <taxon>Metazoa</taxon>
        <taxon>Ecdysozoa</taxon>
        <taxon>Arthropoda</taxon>
        <taxon>Hexapoda</taxon>
        <taxon>Insecta</taxon>
        <taxon>Pterygota</taxon>
        <taxon>Neoptera</taxon>
        <taxon>Endopterygota</taxon>
        <taxon>Diptera</taxon>
        <taxon>Brachycera</taxon>
        <taxon>Muscomorpha</taxon>
        <taxon>Tephritoidea</taxon>
        <taxon>Tephritidae</taxon>
        <taxon>Ceratitis</taxon>
        <taxon>Ceratitis</taxon>
    </lineage>
</organism>
<feature type="compositionally biased region" description="Low complexity" evidence="2">
    <location>
        <begin position="654"/>
        <end position="663"/>
    </location>
</feature>
<name>A0A811V6J2_CERCA</name>
<feature type="compositionally biased region" description="Low complexity" evidence="2">
    <location>
        <begin position="121"/>
        <end position="135"/>
    </location>
</feature>
<feature type="coiled-coil region" evidence="1">
    <location>
        <begin position="149"/>
        <end position="398"/>
    </location>
</feature>
<reference evidence="3" key="1">
    <citation type="submission" date="2020-11" db="EMBL/GenBank/DDBJ databases">
        <authorList>
            <person name="Whitehead M."/>
        </authorList>
    </citation>
    <scope>NUCLEOTIDE SEQUENCE</scope>
    <source>
        <strain evidence="3">EGII</strain>
    </source>
</reference>
<feature type="coiled-coil region" evidence="1">
    <location>
        <begin position="493"/>
        <end position="531"/>
    </location>
</feature>
<evidence type="ECO:0000256" key="1">
    <source>
        <dbReference type="SAM" id="Coils"/>
    </source>
</evidence>
<keyword evidence="1" id="KW-0175">Coiled coil</keyword>
<feature type="compositionally biased region" description="Polar residues" evidence="2">
    <location>
        <begin position="108"/>
        <end position="120"/>
    </location>
</feature>
<sequence>MNSTDVKMDAKVEFVTQKVLEMEKSQSLEKWNEEQESEESLQTGNVTQSVDITKVESPVQEILDAVLQQKAIQLEPMGETAVMKDHEISNELRPMDTEIAMEATDSSSNITKNLPESGLQTPPSTGGTPSSPSTPRSQVGDTTSYIECLAQIERQRQNYEQQLEQMRTALTQKDNMITLYQRENAILDKEKNAFRKEKELANKEKESTVIKFAMKEKLLLDAKKEKEIVEKQLADAKKEVKNVTIRFQALHEEKSRMSYIIDEKCNEVRKYQRECEKLKTDYGHLESKLKYHANKLNIEIESRMALEKKLEEERNAPNKLEEKANENLKMEYEANTILFKHEIKNKTDQIELLNKELSKAKEESRLLQEKLSNEILLKNDLSSALGQLQDDHNSLQNAYSEEMLNSAKLRCHLDELQVLKTQNTLNEEKIASLTEATLEMKDKLQDNEQDLHHLHARETELLSINKEISESIVSLQNEICLLKAQVQGVSAENDILRKEKSEYDSKYDKLMDDLKNEVEKKLEERQLLTKHLSEKTKLYEITKSKLENVEGDFEATKHKHATVIKELQRELQKYKKSTEHLRITEGHISSQYCSKCRNIINNAFESSEASMPSTNGFEENGTVSTAKPHGTHSRTSSQSSLPSTSRRPSETSESETMASSVTTVQQELQGPSKKHLVERILRLQQASARQTEKIDFLENHTLSLVAELQKKSKVVQYYMLRDQAGALTSTRSDQNKSELAKYGNGVMSAIYNGIKGDTKSMTLDLSLEINKKLQAVLEDTLLKNITLKENLDVLGLEVDNLTRKLRLIESRE</sequence>
<evidence type="ECO:0000256" key="2">
    <source>
        <dbReference type="SAM" id="MobiDB-lite"/>
    </source>
</evidence>
<dbReference type="PANTHER" id="PTHR18911">
    <property type="entry name" value="CTCL TUMOR ANTIGEN HD-CL-01"/>
    <property type="match status" value="1"/>
</dbReference>